<evidence type="ECO:0000256" key="1">
    <source>
        <dbReference type="ARBA" id="ARBA00001946"/>
    </source>
</evidence>
<evidence type="ECO:0000313" key="8">
    <source>
        <dbReference type="EMBL" id="ATV70413.1"/>
    </source>
</evidence>
<feature type="binding site" evidence="7">
    <location>
        <position position="10"/>
    </location>
    <ligand>
        <name>Mg(2+)</name>
        <dbReference type="ChEBI" id="CHEBI:18420"/>
    </ligand>
</feature>
<evidence type="ECO:0000256" key="3">
    <source>
        <dbReference type="ARBA" id="ARBA00011881"/>
    </source>
</evidence>
<proteinExistence type="inferred from homology"/>
<dbReference type="GO" id="GO:0019143">
    <property type="term" value="F:3-deoxy-manno-octulosonate-8-phosphatase activity"/>
    <property type="evidence" value="ECO:0007669"/>
    <property type="project" value="UniProtKB-EC"/>
</dbReference>
<dbReference type="GO" id="GO:0046872">
    <property type="term" value="F:metal ion binding"/>
    <property type="evidence" value="ECO:0007669"/>
    <property type="project" value="UniProtKB-KW"/>
</dbReference>
<comment type="subunit">
    <text evidence="3">Homotetramer.</text>
</comment>
<dbReference type="NCBIfam" id="TIGR01662">
    <property type="entry name" value="HAD-SF-IIIA"/>
    <property type="match status" value="1"/>
</dbReference>
<evidence type="ECO:0000313" key="9">
    <source>
        <dbReference type="Proteomes" id="UP000230781"/>
    </source>
</evidence>
<comment type="similarity">
    <text evidence="2">Belongs to the KdsC family.</text>
</comment>
<name>A0A2D3PRU8_9FUSO</name>
<evidence type="ECO:0000256" key="2">
    <source>
        <dbReference type="ARBA" id="ARBA00005893"/>
    </source>
</evidence>
<dbReference type="InterPro" id="IPR050793">
    <property type="entry name" value="CMP-NeuNAc_synthase"/>
</dbReference>
<keyword evidence="4 7" id="KW-0479">Metal-binding</keyword>
<dbReference type="PANTHER" id="PTHR21485:SF3">
    <property type="entry name" value="N-ACYLNEURAMINATE CYTIDYLYLTRANSFERASE"/>
    <property type="match status" value="1"/>
</dbReference>
<dbReference type="InterPro" id="IPR023214">
    <property type="entry name" value="HAD_sf"/>
</dbReference>
<accession>A0A2D3PRU8</accession>
<dbReference type="Pfam" id="PF08282">
    <property type="entry name" value="Hydrolase_3"/>
    <property type="match status" value="1"/>
</dbReference>
<dbReference type="RefSeq" id="WP_100026469.1">
    <property type="nucleotide sequence ID" value="NZ_CP024704.1"/>
</dbReference>
<protein>
    <submittedName>
        <fullName evidence="8">3-deoxy-D-manno-octulosonate 8-phosphate phosphatase</fullName>
        <ecNumber evidence="8">3.1.3.45</ecNumber>
    </submittedName>
</protein>
<evidence type="ECO:0000256" key="6">
    <source>
        <dbReference type="ARBA" id="ARBA00022842"/>
    </source>
</evidence>
<comment type="cofactor">
    <cofactor evidence="1 7">
        <name>Mg(2+)</name>
        <dbReference type="ChEBI" id="CHEBI:18420"/>
    </cofactor>
</comment>
<reference evidence="8 9" key="1">
    <citation type="submission" date="2017-11" db="EMBL/GenBank/DDBJ databases">
        <title>Genome sequencing of Fusobacterium periodonticum KCOM 2555.</title>
        <authorList>
            <person name="Kook J.-K."/>
            <person name="Park S.-N."/>
            <person name="Lim Y.K."/>
        </authorList>
    </citation>
    <scope>NUCLEOTIDE SEQUENCE [LARGE SCALE GENOMIC DNA]</scope>
    <source>
        <strain evidence="8 9">KCOM 2555</strain>
    </source>
</reference>
<evidence type="ECO:0000256" key="7">
    <source>
        <dbReference type="PIRSR" id="PIRSR006118-2"/>
    </source>
</evidence>
<feature type="binding site" evidence="7">
    <location>
        <position position="12"/>
    </location>
    <ligand>
        <name>substrate</name>
    </ligand>
</feature>
<feature type="binding site" evidence="7">
    <location>
        <position position="103"/>
    </location>
    <ligand>
        <name>Mg(2+)</name>
        <dbReference type="ChEBI" id="CHEBI:18420"/>
    </ligand>
</feature>
<dbReference type="Proteomes" id="UP000230781">
    <property type="component" value="Chromosome"/>
</dbReference>
<dbReference type="CDD" id="cd01630">
    <property type="entry name" value="HAD_KDO-like"/>
    <property type="match status" value="1"/>
</dbReference>
<dbReference type="NCBIfam" id="TIGR01670">
    <property type="entry name" value="KdsC-phosphatas"/>
    <property type="match status" value="1"/>
</dbReference>
<dbReference type="SFLD" id="SFLDS00003">
    <property type="entry name" value="Haloacid_Dehalogenase"/>
    <property type="match status" value="1"/>
</dbReference>
<evidence type="ECO:0000256" key="4">
    <source>
        <dbReference type="ARBA" id="ARBA00022723"/>
    </source>
</evidence>
<dbReference type="PANTHER" id="PTHR21485">
    <property type="entry name" value="HAD SUPERFAMILY MEMBERS CMAS AND KDSC"/>
    <property type="match status" value="1"/>
</dbReference>
<organism evidence="8 9">
    <name type="scientific">Fusobacterium pseudoperiodonticum</name>
    <dbReference type="NCBI Taxonomy" id="2663009"/>
    <lineage>
        <taxon>Bacteria</taxon>
        <taxon>Fusobacteriati</taxon>
        <taxon>Fusobacteriota</taxon>
        <taxon>Fusobacteriia</taxon>
        <taxon>Fusobacteriales</taxon>
        <taxon>Fusobacteriaceae</taxon>
        <taxon>Fusobacterium</taxon>
    </lineage>
</organism>
<keyword evidence="5 8" id="KW-0378">Hydrolase</keyword>
<dbReference type="SFLD" id="SFLDG01138">
    <property type="entry name" value="C1.6.2:_Deoxy-d-mannose-octulo"/>
    <property type="match status" value="1"/>
</dbReference>
<dbReference type="SFLD" id="SFLDG01136">
    <property type="entry name" value="C1.6:_Phosphoserine_Phosphatas"/>
    <property type="match status" value="1"/>
</dbReference>
<dbReference type="EMBL" id="CP024704">
    <property type="protein sequence ID" value="ATV70413.1"/>
    <property type="molecule type" value="Genomic_DNA"/>
</dbReference>
<dbReference type="FunFam" id="3.40.50.1000:FF:000029">
    <property type="entry name" value="3-deoxy-D-manno-octulosonate 8-phosphate phosphatase KdsC"/>
    <property type="match status" value="1"/>
</dbReference>
<dbReference type="SUPFAM" id="SSF56784">
    <property type="entry name" value="HAD-like"/>
    <property type="match status" value="1"/>
</dbReference>
<dbReference type="AlphaFoldDB" id="A0A2D3PRU8"/>
<dbReference type="InterPro" id="IPR036412">
    <property type="entry name" value="HAD-like_sf"/>
</dbReference>
<keyword evidence="6 7" id="KW-0460">Magnesium</keyword>
<dbReference type="Gene3D" id="3.40.50.1000">
    <property type="entry name" value="HAD superfamily/HAD-like"/>
    <property type="match status" value="1"/>
</dbReference>
<dbReference type="EC" id="3.1.3.45" evidence="8"/>
<evidence type="ECO:0000256" key="5">
    <source>
        <dbReference type="ARBA" id="ARBA00022801"/>
    </source>
</evidence>
<dbReference type="GO" id="GO:0008781">
    <property type="term" value="F:N-acylneuraminate cytidylyltransferase activity"/>
    <property type="evidence" value="ECO:0007669"/>
    <property type="project" value="TreeGrafter"/>
</dbReference>
<dbReference type="PIRSF" id="PIRSF006118">
    <property type="entry name" value="KDO8-P_Ptase"/>
    <property type="match status" value="1"/>
</dbReference>
<sequence length="168" mass="18749">MKDIKILVLDVDGTLTDGKIYVDDKDNSFKAFNVKDGFALVNWIKLGGEVAILTGKKSNIVERRAKELGIKYVIQGSKNKTQDLKKLLDELDITFENTAYMGDDLNDIGVMKKVGLTACPKDSAAEVLEICDFISTKNGGDAAVREFLEFIMKKNGMWQEVLNKYSNE</sequence>
<dbReference type="InterPro" id="IPR010023">
    <property type="entry name" value="KdsC_fam"/>
</dbReference>
<dbReference type="InterPro" id="IPR006549">
    <property type="entry name" value="HAD-SF_hydro_IIIA"/>
</dbReference>
<gene>
    <name evidence="8" type="ORF">CTM98_06980</name>
</gene>